<dbReference type="RefSeq" id="WP_077812649.1">
    <property type="nucleotide sequence ID" value="NZ_CP014692.1"/>
</dbReference>
<name>A0A1U9KFP4_ACEAC</name>
<dbReference type="KEGG" id="aace:A0U92_07235"/>
<accession>A0A1U9KFP4</accession>
<proteinExistence type="predicted"/>
<keyword evidence="3" id="KW-1185">Reference proteome</keyword>
<protein>
    <recommendedName>
        <fullName evidence="1">Bacterial CdiA-CT RNAse A domain-containing protein</fullName>
    </recommendedName>
</protein>
<sequence length="305" mass="32394">MSASHAHDASPDDDENGLKIVLSPIQLSAILQGKSISEPETIGGRFFNRAVGTLEIIAGAVQIVSGIALVALPDPTLLTKVAGSLLGGHGADDFYVGVAQAWTGETANTLSYGTVKAGCEALGCRPEVAGMAGVIADIAVPTSIAGYLKAVRIYRVRGGLIDLQEEEALESHAIARHVGKSDEYLLGRVQSYQKTKKSGKVITKQGVPGAGTYRNLKEAEIFTSAALRKNKSEINAWIKSGCQTDLKLTYDNKGINFFEDYSVGYGVKRGSAVFEKTTKVKITLKGTNVNGKKYLLITSFPDVAE</sequence>
<dbReference type="Proteomes" id="UP000188937">
    <property type="component" value="Chromosome"/>
</dbReference>
<dbReference type="Pfam" id="PF18431">
    <property type="entry name" value="RNAse_A_bac"/>
    <property type="match status" value="1"/>
</dbReference>
<dbReference type="InterPro" id="IPR041436">
    <property type="entry name" value="RNAse_A_bac"/>
</dbReference>
<organism evidence="2 3">
    <name type="scientific">Acetobacter aceti</name>
    <dbReference type="NCBI Taxonomy" id="435"/>
    <lineage>
        <taxon>Bacteria</taxon>
        <taxon>Pseudomonadati</taxon>
        <taxon>Pseudomonadota</taxon>
        <taxon>Alphaproteobacteria</taxon>
        <taxon>Acetobacterales</taxon>
        <taxon>Acetobacteraceae</taxon>
        <taxon>Acetobacter</taxon>
        <taxon>Acetobacter subgen. Acetobacter</taxon>
    </lineage>
</organism>
<reference evidence="2 3" key="1">
    <citation type="submission" date="2016-03" db="EMBL/GenBank/DDBJ databases">
        <title>Acetic acid bacteria sequencing.</title>
        <authorList>
            <person name="Brandt J."/>
            <person name="Jakob F."/>
            <person name="Vogel R.F."/>
        </authorList>
    </citation>
    <scope>NUCLEOTIDE SEQUENCE [LARGE SCALE GENOMIC DNA]</scope>
    <source>
        <strain evidence="2 3">TMW2.1153</strain>
    </source>
</reference>
<dbReference type="CDD" id="cd20684">
    <property type="entry name" value="CdiA-CT_Yk_RNaseA-like"/>
    <property type="match status" value="1"/>
</dbReference>
<dbReference type="OrthoDB" id="8410182at2"/>
<gene>
    <name evidence="2" type="ORF">A0U92_07235</name>
</gene>
<dbReference type="STRING" id="435.A0U92_07235"/>
<evidence type="ECO:0000313" key="3">
    <source>
        <dbReference type="Proteomes" id="UP000188937"/>
    </source>
</evidence>
<dbReference type="EMBL" id="CP014692">
    <property type="protein sequence ID" value="AQS84606.1"/>
    <property type="molecule type" value="Genomic_DNA"/>
</dbReference>
<feature type="domain" description="Bacterial CdiA-CT RNAse A" evidence="1">
    <location>
        <begin position="171"/>
        <end position="301"/>
    </location>
</feature>
<evidence type="ECO:0000313" key="2">
    <source>
        <dbReference type="EMBL" id="AQS84606.1"/>
    </source>
</evidence>
<evidence type="ECO:0000259" key="1">
    <source>
        <dbReference type="Pfam" id="PF18431"/>
    </source>
</evidence>
<dbReference type="AlphaFoldDB" id="A0A1U9KFP4"/>